<protein>
    <submittedName>
        <fullName evidence="3">Glycosyl hydrolase family 18</fullName>
    </submittedName>
</protein>
<dbReference type="EMBL" id="NPDN01000001">
    <property type="protein sequence ID" value="PJZ27028.1"/>
    <property type="molecule type" value="Genomic_DNA"/>
</dbReference>
<dbReference type="OrthoDB" id="9775889at2"/>
<sequence>MKIFSRLRSVFTCVICVSLCPLSAQENVWKYTISQDLSSKPLAYWEKVFKPGTSICFTGTYIGANGEISGTSVPSALQTIGKKNEIRWFPLITFKSQASGKKVLTSPELRNTLIRNLELYLDNHSFYSGIHLDFEGLGPEYSIHYKELLLELQPVLKKKGKLLTLAVFPTEGFDPKLSGFHSAVYKENLADEIVLMAYDLHSPKTSPGSVTEIRWAKRNTEHLLKTYKPEQIWLGLPLFGYYWKKDLKRPKLLTQSSDKNFAIQYGKEKEGIYLIHTEKGEGSLILDLKLWEEYAKNIKLKGLAFWRLGF</sequence>
<evidence type="ECO:0000256" key="1">
    <source>
        <dbReference type="SAM" id="SignalP"/>
    </source>
</evidence>
<dbReference type="AlphaFoldDB" id="A0A2M9XH65"/>
<accession>A0A2M9XH65</accession>
<dbReference type="SMART" id="SM00636">
    <property type="entry name" value="Glyco_18"/>
    <property type="match status" value="1"/>
</dbReference>
<dbReference type="GO" id="GO:0005975">
    <property type="term" value="P:carbohydrate metabolic process"/>
    <property type="evidence" value="ECO:0007669"/>
    <property type="project" value="InterPro"/>
</dbReference>
<dbReference type="InterPro" id="IPR001223">
    <property type="entry name" value="Glyco_hydro18_cat"/>
</dbReference>
<dbReference type="Pfam" id="PF00704">
    <property type="entry name" value="Glyco_hydro_18"/>
    <property type="match status" value="1"/>
</dbReference>
<dbReference type="Proteomes" id="UP000232196">
    <property type="component" value="Unassembled WGS sequence"/>
</dbReference>
<keyword evidence="3" id="KW-0378">Hydrolase</keyword>
<dbReference type="PANTHER" id="PTHR46066:SF2">
    <property type="entry name" value="CHITINASE DOMAIN-CONTAINING PROTEIN 1"/>
    <property type="match status" value="1"/>
</dbReference>
<name>A0A2M9XH65_9LEPT</name>
<evidence type="ECO:0000259" key="2">
    <source>
        <dbReference type="PROSITE" id="PS51910"/>
    </source>
</evidence>
<gene>
    <name evidence="3" type="ORF">CH357_00195</name>
</gene>
<dbReference type="Gene3D" id="3.20.20.80">
    <property type="entry name" value="Glycosidases"/>
    <property type="match status" value="1"/>
</dbReference>
<dbReference type="PANTHER" id="PTHR46066">
    <property type="entry name" value="CHITINASE DOMAIN-CONTAINING PROTEIN 1 FAMILY MEMBER"/>
    <property type="match status" value="1"/>
</dbReference>
<reference evidence="3 4" key="1">
    <citation type="submission" date="2017-07" db="EMBL/GenBank/DDBJ databases">
        <title>Leptospira spp. isolated from tropical soils.</title>
        <authorList>
            <person name="Thibeaux R."/>
            <person name="Iraola G."/>
            <person name="Ferres I."/>
            <person name="Bierque E."/>
            <person name="Girault D."/>
            <person name="Soupe-Gilbert M.-E."/>
            <person name="Picardeau M."/>
            <person name="Goarant C."/>
        </authorList>
    </citation>
    <scope>NUCLEOTIDE SEQUENCE [LARGE SCALE GENOMIC DNA]</scope>
    <source>
        <strain evidence="3 4">MCA1-C-A1</strain>
    </source>
</reference>
<dbReference type="GO" id="GO:0008061">
    <property type="term" value="F:chitin binding"/>
    <property type="evidence" value="ECO:0007669"/>
    <property type="project" value="InterPro"/>
</dbReference>
<evidence type="ECO:0000313" key="4">
    <source>
        <dbReference type="Proteomes" id="UP000232196"/>
    </source>
</evidence>
<feature type="domain" description="GH18" evidence="2">
    <location>
        <begin position="1"/>
        <end position="310"/>
    </location>
</feature>
<dbReference type="InterPro" id="IPR017853">
    <property type="entry name" value="GH"/>
</dbReference>
<dbReference type="PROSITE" id="PS51910">
    <property type="entry name" value="GH18_2"/>
    <property type="match status" value="1"/>
</dbReference>
<feature type="signal peptide" evidence="1">
    <location>
        <begin position="1"/>
        <end position="24"/>
    </location>
</feature>
<feature type="chain" id="PRO_5014598858" evidence="1">
    <location>
        <begin position="25"/>
        <end position="310"/>
    </location>
</feature>
<dbReference type="Gene3D" id="3.10.50.10">
    <property type="match status" value="1"/>
</dbReference>
<dbReference type="InterPro" id="IPR029070">
    <property type="entry name" value="Chitinase_insertion_sf"/>
</dbReference>
<keyword evidence="1" id="KW-0732">Signal</keyword>
<proteinExistence type="predicted"/>
<dbReference type="InterPro" id="IPR011583">
    <property type="entry name" value="Chitinase_II/V-like_cat"/>
</dbReference>
<dbReference type="SUPFAM" id="SSF51445">
    <property type="entry name" value="(Trans)glycosidases"/>
    <property type="match status" value="1"/>
</dbReference>
<organism evidence="3 4">
    <name type="scientific">Leptospira hartskeerlii</name>
    <dbReference type="NCBI Taxonomy" id="2023177"/>
    <lineage>
        <taxon>Bacteria</taxon>
        <taxon>Pseudomonadati</taxon>
        <taxon>Spirochaetota</taxon>
        <taxon>Spirochaetia</taxon>
        <taxon>Leptospirales</taxon>
        <taxon>Leptospiraceae</taxon>
        <taxon>Leptospira</taxon>
    </lineage>
</organism>
<dbReference type="GO" id="GO:0016787">
    <property type="term" value="F:hydrolase activity"/>
    <property type="evidence" value="ECO:0007669"/>
    <property type="project" value="UniProtKB-KW"/>
</dbReference>
<evidence type="ECO:0000313" key="3">
    <source>
        <dbReference type="EMBL" id="PJZ27028.1"/>
    </source>
</evidence>
<comment type="caution">
    <text evidence="3">The sequence shown here is derived from an EMBL/GenBank/DDBJ whole genome shotgun (WGS) entry which is preliminary data.</text>
</comment>
<keyword evidence="4" id="KW-1185">Reference proteome</keyword>
<dbReference type="RefSeq" id="WP_100704780.1">
    <property type="nucleotide sequence ID" value="NZ_NPDL01000004.1"/>
</dbReference>